<organism evidence="2 3">
    <name type="scientific">Fibrella aestuarina BUZ 2</name>
    <dbReference type="NCBI Taxonomy" id="1166018"/>
    <lineage>
        <taxon>Bacteria</taxon>
        <taxon>Pseudomonadati</taxon>
        <taxon>Bacteroidota</taxon>
        <taxon>Cytophagia</taxon>
        <taxon>Cytophagales</taxon>
        <taxon>Spirosomataceae</taxon>
        <taxon>Fibrella</taxon>
    </lineage>
</organism>
<dbReference type="AlphaFoldDB" id="I0K8N8"/>
<proteinExistence type="predicted"/>
<reference evidence="2 3" key="1">
    <citation type="journal article" date="2012" name="J. Bacteriol.">
        <title>Genome Sequence of Fibrella aestuarina BUZ 2T, a Filamentous Marine Bacterium.</title>
        <authorList>
            <person name="Filippini M."/>
            <person name="Qi W."/>
            <person name="Blom J."/>
            <person name="Goesmann A."/>
            <person name="Smits T.H."/>
            <person name="Bagheri H.C."/>
        </authorList>
    </citation>
    <scope>NUCLEOTIDE SEQUENCE [LARGE SCALE GENOMIC DNA]</scope>
    <source>
        <strain evidence="3">BUZ 2T</strain>
    </source>
</reference>
<dbReference type="KEGG" id="fae:FAES_2482"/>
<dbReference type="OrthoDB" id="9922987at2"/>
<feature type="compositionally biased region" description="Polar residues" evidence="1">
    <location>
        <begin position="1"/>
        <end position="13"/>
    </location>
</feature>
<sequence length="55" mass="5806">MENQPNETDQDLPNLSKLANPDESALGMDENPDAEKPAGAAELMTPDNAPGPDDN</sequence>
<dbReference type="RefSeq" id="WP_015331590.1">
    <property type="nucleotide sequence ID" value="NC_020054.1"/>
</dbReference>
<evidence type="ECO:0000256" key="1">
    <source>
        <dbReference type="SAM" id="MobiDB-lite"/>
    </source>
</evidence>
<evidence type="ECO:0000313" key="2">
    <source>
        <dbReference type="EMBL" id="CCH00491.1"/>
    </source>
</evidence>
<gene>
    <name evidence="2" type="ORF">FAES_2482</name>
</gene>
<name>I0K8N8_9BACT</name>
<dbReference type="HOGENOM" id="CLU_3025584_0_0_10"/>
<accession>I0K8N8</accession>
<protein>
    <submittedName>
        <fullName evidence="2">Uncharacterized protein</fullName>
    </submittedName>
</protein>
<dbReference type="STRING" id="1166018.FAES_2482"/>
<dbReference type="Proteomes" id="UP000011058">
    <property type="component" value="Chromosome"/>
</dbReference>
<keyword evidence="3" id="KW-1185">Reference proteome</keyword>
<evidence type="ECO:0000313" key="3">
    <source>
        <dbReference type="Proteomes" id="UP000011058"/>
    </source>
</evidence>
<feature type="region of interest" description="Disordered" evidence="1">
    <location>
        <begin position="1"/>
        <end position="55"/>
    </location>
</feature>
<dbReference type="EMBL" id="HE796683">
    <property type="protein sequence ID" value="CCH00491.1"/>
    <property type="molecule type" value="Genomic_DNA"/>
</dbReference>